<accession>A0A0C9TE92</accession>
<name>A0A0C9TE92_SPHS4</name>
<comment type="similarity">
    <text evidence="2">Belongs to the major royal jelly protein family.</text>
</comment>
<dbReference type="EMBL" id="KN837330">
    <property type="protein sequence ID" value="KIJ27588.1"/>
    <property type="molecule type" value="Genomic_DNA"/>
</dbReference>
<dbReference type="Pfam" id="PF03022">
    <property type="entry name" value="MRJP"/>
    <property type="match status" value="1"/>
</dbReference>
<evidence type="ECO:0000256" key="3">
    <source>
        <dbReference type="ARBA" id="ARBA00022525"/>
    </source>
</evidence>
<reference evidence="5 6" key="1">
    <citation type="submission" date="2014-06" db="EMBL/GenBank/DDBJ databases">
        <title>Evolutionary Origins and Diversification of the Mycorrhizal Mutualists.</title>
        <authorList>
            <consortium name="DOE Joint Genome Institute"/>
            <consortium name="Mycorrhizal Genomics Consortium"/>
            <person name="Kohler A."/>
            <person name="Kuo A."/>
            <person name="Nagy L.G."/>
            <person name="Floudas D."/>
            <person name="Copeland A."/>
            <person name="Barry K.W."/>
            <person name="Cichocki N."/>
            <person name="Veneault-Fourrey C."/>
            <person name="LaButti K."/>
            <person name="Lindquist E.A."/>
            <person name="Lipzen A."/>
            <person name="Lundell T."/>
            <person name="Morin E."/>
            <person name="Murat C."/>
            <person name="Riley R."/>
            <person name="Ohm R."/>
            <person name="Sun H."/>
            <person name="Tunlid A."/>
            <person name="Henrissat B."/>
            <person name="Grigoriev I.V."/>
            <person name="Hibbett D.S."/>
            <person name="Martin F."/>
        </authorList>
    </citation>
    <scope>NUCLEOTIDE SEQUENCE [LARGE SCALE GENOMIC DNA]</scope>
    <source>
        <strain evidence="5 6">SS14</strain>
    </source>
</reference>
<dbReference type="SUPFAM" id="SSF101898">
    <property type="entry name" value="NHL repeat"/>
    <property type="match status" value="1"/>
</dbReference>
<comment type="subcellular location">
    <subcellularLocation>
        <location evidence="1">Secreted</location>
    </subcellularLocation>
</comment>
<dbReference type="HOGENOM" id="CLU_031076_0_2_1"/>
<organism evidence="5 6">
    <name type="scientific">Sphaerobolus stellatus (strain SS14)</name>
    <dbReference type="NCBI Taxonomy" id="990650"/>
    <lineage>
        <taxon>Eukaryota</taxon>
        <taxon>Fungi</taxon>
        <taxon>Dikarya</taxon>
        <taxon>Basidiomycota</taxon>
        <taxon>Agaricomycotina</taxon>
        <taxon>Agaricomycetes</taxon>
        <taxon>Phallomycetidae</taxon>
        <taxon>Geastrales</taxon>
        <taxon>Sphaerobolaceae</taxon>
        <taxon>Sphaerobolus</taxon>
    </lineage>
</organism>
<sequence length="426" mass="45413">MYLNEFGFAILPFLAAVSAVTFHPLSGKPGLIDNGTFGPTVEVVHLFQDNAPIGVSVTPSGRAFITFNRGDLQHTPFTLVEIVSDTVVVPFPNAEINTPPQGLVNTSSGRALGSSDSKHFINVQAAVVDAKNRLWALDTGRPGTAGGDLLRSVPGGPKLLGFDLNTNATAPFTTITFPETTLPPTGYLNDIRIDLRASFTKSGQGVAYIADSGAFGIIVVDLGTGESWRHLDRLHPVTPVSRFLPTIFGVPTYLASPLEPAFHYENAGGGGGCDAFTISADGSFIYFMPLSSRNLYRVETAALRANPNVDNLAFIKVANSVQFLGEIGGQADGIESDATGRLYLGSPEHNAVNTYDPSTGLVSPFVRSPVIAWPDTFSVADDGFIYFSLNQLWLSPGFQNGTDKRVPPFALARVPISGKNLKIKLI</sequence>
<keyword evidence="4" id="KW-0732">Signal</keyword>
<evidence type="ECO:0000256" key="1">
    <source>
        <dbReference type="ARBA" id="ARBA00004613"/>
    </source>
</evidence>
<evidence type="ECO:0000256" key="4">
    <source>
        <dbReference type="SAM" id="SignalP"/>
    </source>
</evidence>
<evidence type="ECO:0000313" key="5">
    <source>
        <dbReference type="EMBL" id="KIJ27588.1"/>
    </source>
</evidence>
<keyword evidence="6" id="KW-1185">Reference proteome</keyword>
<dbReference type="GO" id="GO:0005576">
    <property type="term" value="C:extracellular region"/>
    <property type="evidence" value="ECO:0007669"/>
    <property type="project" value="UniProtKB-SubCell"/>
</dbReference>
<dbReference type="InterPro" id="IPR011042">
    <property type="entry name" value="6-blade_b-propeller_TolB-like"/>
</dbReference>
<evidence type="ECO:0000313" key="6">
    <source>
        <dbReference type="Proteomes" id="UP000054279"/>
    </source>
</evidence>
<dbReference type="Gene3D" id="2.120.10.30">
    <property type="entry name" value="TolB, C-terminal domain"/>
    <property type="match status" value="1"/>
</dbReference>
<evidence type="ECO:0008006" key="7">
    <source>
        <dbReference type="Google" id="ProtNLM"/>
    </source>
</evidence>
<dbReference type="PANTHER" id="PTHR10009:SF18">
    <property type="entry name" value="PROTEIN YELLOW-LIKE PROTEIN"/>
    <property type="match status" value="1"/>
</dbReference>
<dbReference type="Proteomes" id="UP000054279">
    <property type="component" value="Unassembled WGS sequence"/>
</dbReference>
<feature type="signal peptide" evidence="4">
    <location>
        <begin position="1"/>
        <end position="19"/>
    </location>
</feature>
<protein>
    <recommendedName>
        <fullName evidence="7">Major royal jelly protein</fullName>
    </recommendedName>
</protein>
<feature type="chain" id="PRO_5002203549" description="Major royal jelly protein" evidence="4">
    <location>
        <begin position="20"/>
        <end position="426"/>
    </location>
</feature>
<gene>
    <name evidence="5" type="ORF">M422DRAFT_37660</name>
</gene>
<evidence type="ECO:0000256" key="2">
    <source>
        <dbReference type="ARBA" id="ARBA00009127"/>
    </source>
</evidence>
<keyword evidence="3" id="KW-0964">Secreted</keyword>
<dbReference type="PANTHER" id="PTHR10009">
    <property type="entry name" value="PROTEIN YELLOW-RELATED"/>
    <property type="match status" value="1"/>
</dbReference>
<dbReference type="OrthoDB" id="7776143at2759"/>
<proteinExistence type="inferred from homology"/>
<dbReference type="AlphaFoldDB" id="A0A0C9TE92"/>
<dbReference type="InterPro" id="IPR017996">
    <property type="entry name" value="MRJP/yellow-related"/>
</dbReference>